<feature type="signal peptide" evidence="1">
    <location>
        <begin position="1"/>
        <end position="21"/>
    </location>
</feature>
<evidence type="ECO:0008006" key="4">
    <source>
        <dbReference type="Google" id="ProtNLM"/>
    </source>
</evidence>
<feature type="chain" id="PRO_5013006285" description="Secreted protein" evidence="1">
    <location>
        <begin position="22"/>
        <end position="203"/>
    </location>
</feature>
<evidence type="ECO:0000313" key="3">
    <source>
        <dbReference type="Proteomes" id="UP000196531"/>
    </source>
</evidence>
<keyword evidence="1" id="KW-0732">Signal</keyword>
<dbReference type="AlphaFoldDB" id="A0A1Y5FDA1"/>
<comment type="caution">
    <text evidence="2">The sequence shown here is derived from an EMBL/GenBank/DDBJ whole genome shotgun (WGS) entry which is preliminary data.</text>
</comment>
<protein>
    <recommendedName>
        <fullName evidence="4">Secreted protein</fullName>
    </recommendedName>
</protein>
<organism evidence="2 3">
    <name type="scientific">Halobacteriovorax marinus</name>
    <dbReference type="NCBI Taxonomy" id="97084"/>
    <lineage>
        <taxon>Bacteria</taxon>
        <taxon>Pseudomonadati</taxon>
        <taxon>Bdellovibrionota</taxon>
        <taxon>Bacteriovoracia</taxon>
        <taxon>Bacteriovoracales</taxon>
        <taxon>Halobacteriovoraceae</taxon>
        <taxon>Halobacteriovorax</taxon>
    </lineage>
</organism>
<evidence type="ECO:0000313" key="2">
    <source>
        <dbReference type="EMBL" id="OUS00208.1"/>
    </source>
</evidence>
<proteinExistence type="predicted"/>
<dbReference type="EMBL" id="MAAO01000002">
    <property type="protein sequence ID" value="OUS00208.1"/>
    <property type="molecule type" value="Genomic_DNA"/>
</dbReference>
<accession>A0A1Y5FDA1</accession>
<dbReference type="Proteomes" id="UP000196531">
    <property type="component" value="Unassembled WGS sequence"/>
</dbReference>
<sequence>MPIKLLSLILILAFSTSHSMAEDSEFQAIKDTVKKVGVLKEVSKGPNAIDYSCHDCIKELDIERAVVLDSDEVTTDRQMFHLGKKDNRMVIKRDKNTPDKVTINFTEKYRTCLKTIAYQNPLSGQIGFGCRFHSYETREDSITIDFSDRKLEGESEYIEIEFIKLDVDNKGYINTRFREQTGKRISADKGSKFMFFGTKYSLK</sequence>
<gene>
    <name evidence="2" type="ORF">A9Q84_03215</name>
</gene>
<name>A0A1Y5FDA1_9BACT</name>
<reference evidence="3" key="1">
    <citation type="journal article" date="2017" name="Proc. Natl. Acad. Sci. U.S.A.">
        <title>Simulation of Deepwater Horizon oil plume reveals substrate specialization within a complex community of hydrocarbon-degraders.</title>
        <authorList>
            <person name="Hu P."/>
            <person name="Dubinsky E.A."/>
            <person name="Probst A.J."/>
            <person name="Wang J."/>
            <person name="Sieber C.M.K."/>
            <person name="Tom L.M."/>
            <person name="Gardinali P."/>
            <person name="Banfield J.F."/>
            <person name="Atlas R.M."/>
            <person name="Andersen G.L."/>
        </authorList>
    </citation>
    <scope>NUCLEOTIDE SEQUENCE [LARGE SCALE GENOMIC DNA]</scope>
</reference>
<evidence type="ECO:0000256" key="1">
    <source>
        <dbReference type="SAM" id="SignalP"/>
    </source>
</evidence>